<evidence type="ECO:0000313" key="3">
    <source>
        <dbReference type="Proteomes" id="UP001596099"/>
    </source>
</evidence>
<dbReference type="Proteomes" id="UP001596099">
    <property type="component" value="Unassembled WGS sequence"/>
</dbReference>
<keyword evidence="1" id="KW-0472">Membrane</keyword>
<sequence length="171" mass="19786">MPDRESQSGFHYRNGYLWVENGALHFETQRLKPLRRHYRQHKLIVATLCVSALFIVVSTLIGLIVDPGIYLVNRERAVRNLIIIGVPVVAIAGFNLYQSTFTLETPIELERVNYVSIRSAKGIRSPRFRIVYDDESQVRQVYMDMHGFGAQQQFETGKRVLRDHSIPLQEE</sequence>
<dbReference type="AlphaFoldDB" id="A0ABD5RQL0"/>
<name>A0ABD5RQL0_9EURY</name>
<evidence type="ECO:0000256" key="1">
    <source>
        <dbReference type="SAM" id="Phobius"/>
    </source>
</evidence>
<gene>
    <name evidence="2" type="ORF">ACFPYI_14770</name>
</gene>
<accession>A0ABD5RQL0</accession>
<protein>
    <recommendedName>
        <fullName evidence="4">PH domain-containing protein</fullName>
    </recommendedName>
</protein>
<organism evidence="2 3">
    <name type="scientific">Halomarina salina</name>
    <dbReference type="NCBI Taxonomy" id="1872699"/>
    <lineage>
        <taxon>Archaea</taxon>
        <taxon>Methanobacteriati</taxon>
        <taxon>Methanobacteriota</taxon>
        <taxon>Stenosarchaea group</taxon>
        <taxon>Halobacteria</taxon>
        <taxon>Halobacteriales</taxon>
        <taxon>Natronomonadaceae</taxon>
        <taxon>Halomarina</taxon>
    </lineage>
</organism>
<proteinExistence type="predicted"/>
<feature type="transmembrane region" description="Helical" evidence="1">
    <location>
        <begin position="77"/>
        <end position="97"/>
    </location>
</feature>
<dbReference type="EMBL" id="JBHSQH010000001">
    <property type="protein sequence ID" value="MFC5972599.1"/>
    <property type="molecule type" value="Genomic_DNA"/>
</dbReference>
<keyword evidence="1" id="KW-1133">Transmembrane helix</keyword>
<keyword evidence="1" id="KW-0812">Transmembrane</keyword>
<dbReference type="RefSeq" id="WP_247416128.1">
    <property type="nucleotide sequence ID" value="NZ_JALLGW010000001.1"/>
</dbReference>
<keyword evidence="3" id="KW-1185">Reference proteome</keyword>
<evidence type="ECO:0008006" key="4">
    <source>
        <dbReference type="Google" id="ProtNLM"/>
    </source>
</evidence>
<feature type="transmembrane region" description="Helical" evidence="1">
    <location>
        <begin position="43"/>
        <end position="65"/>
    </location>
</feature>
<evidence type="ECO:0000313" key="2">
    <source>
        <dbReference type="EMBL" id="MFC5972599.1"/>
    </source>
</evidence>
<reference evidence="2 3" key="1">
    <citation type="journal article" date="2019" name="Int. J. Syst. Evol. Microbiol.">
        <title>The Global Catalogue of Microorganisms (GCM) 10K type strain sequencing project: providing services to taxonomists for standard genome sequencing and annotation.</title>
        <authorList>
            <consortium name="The Broad Institute Genomics Platform"/>
            <consortium name="The Broad Institute Genome Sequencing Center for Infectious Disease"/>
            <person name="Wu L."/>
            <person name="Ma J."/>
        </authorList>
    </citation>
    <scope>NUCLEOTIDE SEQUENCE [LARGE SCALE GENOMIC DNA]</scope>
    <source>
        <strain evidence="2 3">CGMCC 1.12543</strain>
    </source>
</reference>
<comment type="caution">
    <text evidence="2">The sequence shown here is derived from an EMBL/GenBank/DDBJ whole genome shotgun (WGS) entry which is preliminary data.</text>
</comment>